<dbReference type="GO" id="GO:0051213">
    <property type="term" value="F:dioxygenase activity"/>
    <property type="evidence" value="ECO:0007669"/>
    <property type="project" value="UniProtKB-KW"/>
</dbReference>
<evidence type="ECO:0000256" key="1">
    <source>
        <dbReference type="ARBA" id="ARBA00001961"/>
    </source>
</evidence>
<sequence>MNEHAILTTRLANAPYKIFDWDQEEPPLSHEKVIENHYTADEIIDEGISPNEYGRAKFISEALMIENSGVTRPPTSHEDDEPKFWRRKDLLIPGKSIQISSKITTVQLLNEEEPIEESDDDYEEDGFETMVNQDRCIYIGSILSETECSDLIDSTSRLGYEKIDKEYPKEYLNNERVLVKSKKLADIIWSRIVPFLKKSDIDGVKPYGFDNDGCWVPCGINEVLRFNKYSRGSFFKPHTDAQFVRNDNEKSIFTVLIYLSSFSSTTTFFQKVGEKIEDNNISFDFKQLACIDSKEGSVAIFNHNLYHAGEKMAYGSKYVVRSEIIFKRIDKDSIYSMDYRNSEEFKRVKKLIDDSYELERQGNLTQSTIKYVQAMDLSHSIQKKSNRKLSFIEENLPEEIFVHIFNYLTDEEVCKSVIPINSEINSIARYENMWEQRFSNKWGSNTLEKSILDRAISVKYGENYEPTNEEKIVFHSKENEIINLLQKDWYNAFSARSNMEKSFNAVLLDLGQHTYKYGLASNNTYWRSMTAVGEPNHPDFYLPSYGFDDVLTGDRFFNAQYHCGLKPFFNSKGVPKKKLFKIFLYQLYKEDLRVKLQEHPLLMAVPPHWDKEYLKKVEQVVFSLGIPAVHFVNSFKLLALYYQKPTSLILSATPYGSTCVPVVDCEVKTACMDMNVFNMYEKNRNMNKDMKYFEMTFWAKVSEFLKIAPCSPSQDQQEFNEFAQNVEPFEWIPHHMVSPANQRANISEFFYSHVWENVQKSITLIRNHQSLSNIEKELMLNNIVIVGGFSALTGFRERIKKDILEYLGNEYSPSFTFREHKVDYSVRKIGNKVSIVGQDMDVVGGARIVSNLSNFREICSYKQVDNKC</sequence>
<dbReference type="EMBL" id="GG738851">
    <property type="protein sequence ID" value="EFC48279.1"/>
    <property type="molecule type" value="Genomic_DNA"/>
</dbReference>
<evidence type="ECO:0000259" key="4">
    <source>
        <dbReference type="PROSITE" id="PS50181"/>
    </source>
</evidence>
<dbReference type="Gene3D" id="2.60.120.620">
    <property type="entry name" value="q2cbj1_9rhob like domain"/>
    <property type="match status" value="1"/>
</dbReference>
<dbReference type="PANTHER" id="PTHR11937">
    <property type="entry name" value="ACTIN"/>
    <property type="match status" value="1"/>
</dbReference>
<keyword evidence="2" id="KW-0223">Dioxygenase</keyword>
<evidence type="ECO:0000313" key="6">
    <source>
        <dbReference type="Proteomes" id="UP000006671"/>
    </source>
</evidence>
<dbReference type="RefSeq" id="XP_002681023.1">
    <property type="nucleotide sequence ID" value="XM_002680977.1"/>
</dbReference>
<dbReference type="InParanoid" id="D2V3X9"/>
<dbReference type="Gene3D" id="3.30.420.40">
    <property type="match status" value="2"/>
</dbReference>
<reference evidence="5 6" key="1">
    <citation type="journal article" date="2010" name="Cell">
        <title>The genome of Naegleria gruberi illuminates early eukaryotic versatility.</title>
        <authorList>
            <person name="Fritz-Laylin L.K."/>
            <person name="Prochnik S.E."/>
            <person name="Ginger M.L."/>
            <person name="Dacks J.B."/>
            <person name="Carpenter M.L."/>
            <person name="Field M.C."/>
            <person name="Kuo A."/>
            <person name="Paredez A."/>
            <person name="Chapman J."/>
            <person name="Pham J."/>
            <person name="Shu S."/>
            <person name="Neupane R."/>
            <person name="Cipriano M."/>
            <person name="Mancuso J."/>
            <person name="Tu H."/>
            <person name="Salamov A."/>
            <person name="Lindquist E."/>
            <person name="Shapiro H."/>
            <person name="Lucas S."/>
            <person name="Grigoriev I.V."/>
            <person name="Cande W.Z."/>
            <person name="Fulton C."/>
            <person name="Rokhsar D.S."/>
            <person name="Dawson S.C."/>
        </authorList>
    </citation>
    <scope>NUCLEOTIDE SEQUENCE [LARGE SCALE GENOMIC DNA]</scope>
    <source>
        <strain evidence="5 6">NEG-M</strain>
    </source>
</reference>
<evidence type="ECO:0000256" key="3">
    <source>
        <dbReference type="ARBA" id="ARBA00023002"/>
    </source>
</evidence>
<dbReference type="AlphaFoldDB" id="D2V3X9"/>
<dbReference type="GeneID" id="8849885"/>
<feature type="domain" description="F-box" evidence="4">
    <location>
        <begin position="390"/>
        <end position="437"/>
    </location>
</feature>
<comment type="cofactor">
    <cofactor evidence="1">
        <name>L-ascorbate</name>
        <dbReference type="ChEBI" id="CHEBI:38290"/>
    </cofactor>
</comment>
<evidence type="ECO:0000313" key="5">
    <source>
        <dbReference type="EMBL" id="EFC48279.1"/>
    </source>
</evidence>
<dbReference type="GO" id="GO:0005506">
    <property type="term" value="F:iron ion binding"/>
    <property type="evidence" value="ECO:0007669"/>
    <property type="project" value="InterPro"/>
</dbReference>
<dbReference type="GO" id="GO:0016705">
    <property type="term" value="F:oxidoreductase activity, acting on paired donors, with incorporation or reduction of molecular oxygen"/>
    <property type="evidence" value="ECO:0007669"/>
    <property type="project" value="InterPro"/>
</dbReference>
<dbReference type="GO" id="GO:0031418">
    <property type="term" value="F:L-ascorbic acid binding"/>
    <property type="evidence" value="ECO:0007669"/>
    <property type="project" value="InterPro"/>
</dbReference>
<dbReference type="SMART" id="SM00702">
    <property type="entry name" value="P4Hc"/>
    <property type="match status" value="1"/>
</dbReference>
<proteinExistence type="predicted"/>
<dbReference type="VEuPathDB" id="AmoebaDB:NAEGRDRAFT_63527"/>
<dbReference type="SMART" id="SM00268">
    <property type="entry name" value="ACTIN"/>
    <property type="match status" value="1"/>
</dbReference>
<dbReference type="OrthoDB" id="69177at2759"/>
<organism evidence="6">
    <name type="scientific">Naegleria gruberi</name>
    <name type="common">Amoeba</name>
    <dbReference type="NCBI Taxonomy" id="5762"/>
    <lineage>
        <taxon>Eukaryota</taxon>
        <taxon>Discoba</taxon>
        <taxon>Heterolobosea</taxon>
        <taxon>Tetramitia</taxon>
        <taxon>Eutetramitia</taxon>
        <taxon>Vahlkampfiidae</taxon>
        <taxon>Naegleria</taxon>
    </lineage>
</organism>
<dbReference type="KEGG" id="ngr:NAEGRDRAFT_63527"/>
<gene>
    <name evidence="5" type="ORF">NAEGRDRAFT_63527</name>
</gene>
<dbReference type="SUPFAM" id="SSF53067">
    <property type="entry name" value="Actin-like ATPase domain"/>
    <property type="match status" value="2"/>
</dbReference>
<protein>
    <submittedName>
        <fullName evidence="5">Predicted protein</fullName>
    </submittedName>
</protein>
<dbReference type="PROSITE" id="PS50181">
    <property type="entry name" value="FBOX"/>
    <property type="match status" value="1"/>
</dbReference>
<name>D2V3X9_NAEGR</name>
<keyword evidence="6" id="KW-1185">Reference proteome</keyword>
<dbReference type="InterPro" id="IPR006620">
    <property type="entry name" value="Pro_4_hyd_alph"/>
</dbReference>
<dbReference type="OMA" id="CICTENQ"/>
<dbReference type="InterPro" id="IPR001810">
    <property type="entry name" value="F-box_dom"/>
</dbReference>
<accession>D2V3X9</accession>
<evidence type="ECO:0000256" key="2">
    <source>
        <dbReference type="ARBA" id="ARBA00022964"/>
    </source>
</evidence>
<keyword evidence="3" id="KW-0560">Oxidoreductase</keyword>
<dbReference type="InterPro" id="IPR043129">
    <property type="entry name" value="ATPase_NBD"/>
</dbReference>
<dbReference type="Proteomes" id="UP000006671">
    <property type="component" value="Unassembled WGS sequence"/>
</dbReference>
<dbReference type="InterPro" id="IPR004000">
    <property type="entry name" value="Actin"/>
</dbReference>